<protein>
    <submittedName>
        <fullName evidence="2">Uncharacterized protein</fullName>
    </submittedName>
</protein>
<evidence type="ECO:0000256" key="1">
    <source>
        <dbReference type="SAM" id="Phobius"/>
    </source>
</evidence>
<dbReference type="RefSeq" id="WP_247200415.1">
    <property type="nucleotide sequence ID" value="NZ_JALKCG010000003.1"/>
</dbReference>
<organism evidence="2 3">
    <name type="scientific">Ancylobacter koreensis</name>
    <dbReference type="NCBI Taxonomy" id="266121"/>
    <lineage>
        <taxon>Bacteria</taxon>
        <taxon>Pseudomonadati</taxon>
        <taxon>Pseudomonadota</taxon>
        <taxon>Alphaproteobacteria</taxon>
        <taxon>Hyphomicrobiales</taxon>
        <taxon>Xanthobacteraceae</taxon>
        <taxon>Ancylobacter</taxon>
    </lineage>
</organism>
<name>A0ABT0DMD7_9HYPH</name>
<proteinExistence type="predicted"/>
<keyword evidence="1" id="KW-1133">Transmembrane helix</keyword>
<reference evidence="3" key="2">
    <citation type="submission" date="2023-07" db="EMBL/GenBank/DDBJ databases">
        <title>Ancylobacter moscoviensis sp. nov., facultatively methylotrophic bacteria from activated sludge and the reclassification of Starkeya novella (Starkey 1934) Kelly et al. 2000 as Ancylobacter novellus comb. nov., Starkeya koreensis Im et al. 2006 as Ancylobacter koreensis comb.nov., Angulomicrobium tetraedrale Vasil'eva et al. 1986 as Ancylobacter tetraedralis comb. nov., Angulomicrobium amanitiforme Fritz et al. 2004 as Ancylobacter amanitiformis comb. nov. and Methylorhabdus multivorans Doronina et al. 1996 as Ancylobacter multivorans comb. nov. and emended description of the genus Ancylobacter.</title>
        <authorList>
            <person name="Doronina N."/>
            <person name="Chemodurova A."/>
            <person name="Grouzdev D."/>
            <person name="Koziaeva V."/>
            <person name="Shi W."/>
            <person name="Wu L."/>
            <person name="Kaparullina E."/>
        </authorList>
    </citation>
    <scope>NUCLEOTIDE SEQUENCE [LARGE SCALE GENOMIC DNA]</scope>
    <source>
        <strain evidence="3">Jip08</strain>
    </source>
</reference>
<accession>A0ABT0DMD7</accession>
<feature type="transmembrane region" description="Helical" evidence="1">
    <location>
        <begin position="12"/>
        <end position="30"/>
    </location>
</feature>
<keyword evidence="1" id="KW-0812">Transmembrane</keyword>
<dbReference type="Proteomes" id="UP001202867">
    <property type="component" value="Unassembled WGS sequence"/>
</dbReference>
<gene>
    <name evidence="2" type="ORF">MWN33_10300</name>
</gene>
<keyword evidence="3" id="KW-1185">Reference proteome</keyword>
<keyword evidence="1" id="KW-0472">Membrane</keyword>
<reference evidence="2 3" key="1">
    <citation type="submission" date="2022-04" db="EMBL/GenBank/DDBJ databases">
        <authorList>
            <person name="Grouzdev D.S."/>
            <person name="Pantiukh K.S."/>
            <person name="Krutkina M.S."/>
        </authorList>
    </citation>
    <scope>NUCLEOTIDE SEQUENCE [LARGE SCALE GENOMIC DNA]</scope>
    <source>
        <strain evidence="2 3">Jip08</strain>
    </source>
</reference>
<evidence type="ECO:0000313" key="3">
    <source>
        <dbReference type="Proteomes" id="UP001202867"/>
    </source>
</evidence>
<comment type="caution">
    <text evidence="2">The sequence shown here is derived from an EMBL/GenBank/DDBJ whole genome shotgun (WGS) entry which is preliminary data.</text>
</comment>
<dbReference type="EMBL" id="JALKCG010000003">
    <property type="protein sequence ID" value="MCK0208420.1"/>
    <property type="molecule type" value="Genomic_DNA"/>
</dbReference>
<sequence>MLDHLLKADHMTLLAGSVAVVIVLIILLRWTGQRVAMPRASLALKGDGTFDYGIAGTQAHQPALARIAGRRPSDMGEERVAELVASVTETGQPSVIAVQVEGAHVGDIHGRDIPHFHAATGGRVAACNAVVLKEKGVLTVRLDVVWPPRLT</sequence>
<evidence type="ECO:0000313" key="2">
    <source>
        <dbReference type="EMBL" id="MCK0208420.1"/>
    </source>
</evidence>